<reference evidence="2 4" key="1">
    <citation type="submission" date="2024-11" db="EMBL/GenBank/DDBJ databases">
        <title>Chromosome-level genome assembly of the freshwater bivalve Anodonta woodiana.</title>
        <authorList>
            <person name="Chen X."/>
        </authorList>
    </citation>
    <scope>NUCLEOTIDE SEQUENCE [LARGE SCALE GENOMIC DNA]</scope>
    <source>
        <strain evidence="2">MN2024</strain>
        <tissue evidence="2">Gills</tissue>
    </source>
</reference>
<keyword evidence="4" id="KW-1185">Reference proteome</keyword>
<name>A0ABD3X9M2_SINWO</name>
<evidence type="ECO:0000256" key="1">
    <source>
        <dbReference type="SAM" id="Phobius"/>
    </source>
</evidence>
<dbReference type="EMBL" id="JBJQND010000003">
    <property type="protein sequence ID" value="KAL3882153.1"/>
    <property type="molecule type" value="Genomic_DNA"/>
</dbReference>
<sequence>MKVKRDCVVSNLDGLITNVCMQFVLLLMGIKCITGEQTDAPTGTSNQSKPFYETSMFIGLALGLGIFVGLLLLCCAVWKFCCPKKNS</sequence>
<organism evidence="2 4">
    <name type="scientific">Sinanodonta woodiana</name>
    <name type="common">Chinese pond mussel</name>
    <name type="synonym">Anodonta woodiana</name>
    <dbReference type="NCBI Taxonomy" id="1069815"/>
    <lineage>
        <taxon>Eukaryota</taxon>
        <taxon>Metazoa</taxon>
        <taxon>Spiralia</taxon>
        <taxon>Lophotrochozoa</taxon>
        <taxon>Mollusca</taxon>
        <taxon>Bivalvia</taxon>
        <taxon>Autobranchia</taxon>
        <taxon>Heteroconchia</taxon>
        <taxon>Palaeoheterodonta</taxon>
        <taxon>Unionida</taxon>
        <taxon>Unionoidea</taxon>
        <taxon>Unionidae</taxon>
        <taxon>Unioninae</taxon>
        <taxon>Sinanodonta</taxon>
    </lineage>
</organism>
<dbReference type="Proteomes" id="UP001634394">
    <property type="component" value="Unassembled WGS sequence"/>
</dbReference>
<dbReference type="AlphaFoldDB" id="A0ABD3X9M2"/>
<evidence type="ECO:0000313" key="2">
    <source>
        <dbReference type="EMBL" id="KAL3882153.1"/>
    </source>
</evidence>
<dbReference type="EMBL" id="JBJQND010000003">
    <property type="protein sequence ID" value="KAL3882210.1"/>
    <property type="molecule type" value="Genomic_DNA"/>
</dbReference>
<evidence type="ECO:0000313" key="3">
    <source>
        <dbReference type="EMBL" id="KAL3882210.1"/>
    </source>
</evidence>
<evidence type="ECO:0000313" key="4">
    <source>
        <dbReference type="Proteomes" id="UP001634394"/>
    </source>
</evidence>
<accession>A0ABD3X9M2</accession>
<keyword evidence="1" id="KW-0812">Transmembrane</keyword>
<comment type="caution">
    <text evidence="2">The sequence shown here is derived from an EMBL/GenBank/DDBJ whole genome shotgun (WGS) entry which is preliminary data.</text>
</comment>
<proteinExistence type="predicted"/>
<feature type="transmembrane region" description="Helical" evidence="1">
    <location>
        <begin position="12"/>
        <end position="30"/>
    </location>
</feature>
<keyword evidence="1" id="KW-0472">Membrane</keyword>
<feature type="transmembrane region" description="Helical" evidence="1">
    <location>
        <begin position="56"/>
        <end position="78"/>
    </location>
</feature>
<gene>
    <name evidence="2" type="ORF">ACJMK2_028524</name>
    <name evidence="3" type="ORF">ACJMK2_028578</name>
</gene>
<keyword evidence="1" id="KW-1133">Transmembrane helix</keyword>
<protein>
    <submittedName>
        <fullName evidence="2">Uncharacterized protein</fullName>
    </submittedName>
</protein>